<proteinExistence type="predicted"/>
<feature type="non-terminal residue" evidence="7">
    <location>
        <position position="1"/>
    </location>
</feature>
<dbReference type="AlphaFoldDB" id="A0A382WWN1"/>
<evidence type="ECO:0000256" key="4">
    <source>
        <dbReference type="ARBA" id="ARBA00022989"/>
    </source>
</evidence>
<evidence type="ECO:0000256" key="3">
    <source>
        <dbReference type="ARBA" id="ARBA00022692"/>
    </source>
</evidence>
<dbReference type="PANTHER" id="PTHR10010:SF46">
    <property type="entry name" value="SODIUM-DEPENDENT PHOSPHATE TRANSPORT PROTEIN 2B"/>
    <property type="match status" value="1"/>
</dbReference>
<gene>
    <name evidence="7" type="ORF">METZ01_LOCUS416151</name>
</gene>
<protein>
    <submittedName>
        <fullName evidence="7">Uncharacterized protein</fullName>
    </submittedName>
</protein>
<dbReference type="NCBIfam" id="NF037997">
    <property type="entry name" value="Na_Pi_symport"/>
    <property type="match status" value="1"/>
</dbReference>
<dbReference type="GO" id="GO:0005436">
    <property type="term" value="F:sodium:phosphate symporter activity"/>
    <property type="evidence" value="ECO:0007669"/>
    <property type="project" value="InterPro"/>
</dbReference>
<feature type="transmembrane region" description="Helical" evidence="6">
    <location>
        <begin position="123"/>
        <end position="142"/>
    </location>
</feature>
<dbReference type="PANTHER" id="PTHR10010">
    <property type="entry name" value="SOLUTE CARRIER FAMILY 34 SODIUM PHOSPHATE , MEMBER 2-RELATED"/>
    <property type="match status" value="1"/>
</dbReference>
<reference evidence="7" key="1">
    <citation type="submission" date="2018-05" db="EMBL/GenBank/DDBJ databases">
        <authorList>
            <person name="Lanie J.A."/>
            <person name="Ng W.-L."/>
            <person name="Kazmierczak K.M."/>
            <person name="Andrzejewski T.M."/>
            <person name="Davidsen T.M."/>
            <person name="Wayne K.J."/>
            <person name="Tettelin H."/>
            <person name="Glass J.I."/>
            <person name="Rusch D."/>
            <person name="Podicherti R."/>
            <person name="Tsui H.-C.T."/>
            <person name="Winkler M.E."/>
        </authorList>
    </citation>
    <scope>NUCLEOTIDE SEQUENCE</scope>
</reference>
<dbReference type="InterPro" id="IPR003841">
    <property type="entry name" value="Na/Pi_transpt"/>
</dbReference>
<feature type="transmembrane region" description="Helical" evidence="6">
    <location>
        <begin position="37"/>
        <end position="58"/>
    </location>
</feature>
<dbReference type="Pfam" id="PF02690">
    <property type="entry name" value="Na_Pi_cotrans"/>
    <property type="match status" value="1"/>
</dbReference>
<evidence type="ECO:0000313" key="7">
    <source>
        <dbReference type="EMBL" id="SVD63297.1"/>
    </source>
</evidence>
<keyword evidence="4 6" id="KW-1133">Transmembrane helix</keyword>
<sequence length="145" mass="15300">VIGYTIYFLSLLYLFFFSIELMGAAFKMGGRGLAEQLLNTAADPVAGLLIGFLATSLIQSSSTATTIVVGLVASDALTIGLAIPILMGANIGTTTTNTIVSMGHVTRPAEFGRAFAASTVHDFFNILAAVVILPLEIFFHPVEKM</sequence>
<evidence type="ECO:0000256" key="1">
    <source>
        <dbReference type="ARBA" id="ARBA00004651"/>
    </source>
</evidence>
<dbReference type="EMBL" id="UINC01163149">
    <property type="protein sequence ID" value="SVD63297.1"/>
    <property type="molecule type" value="Genomic_DNA"/>
</dbReference>
<accession>A0A382WWN1</accession>
<organism evidence="7">
    <name type="scientific">marine metagenome</name>
    <dbReference type="NCBI Taxonomy" id="408172"/>
    <lineage>
        <taxon>unclassified sequences</taxon>
        <taxon>metagenomes</taxon>
        <taxon>ecological metagenomes</taxon>
    </lineage>
</organism>
<evidence type="ECO:0000256" key="5">
    <source>
        <dbReference type="ARBA" id="ARBA00023136"/>
    </source>
</evidence>
<keyword evidence="5 6" id="KW-0472">Membrane</keyword>
<feature type="transmembrane region" description="Helical" evidence="6">
    <location>
        <begin position="64"/>
        <end position="87"/>
    </location>
</feature>
<name>A0A382WWN1_9ZZZZ</name>
<evidence type="ECO:0000256" key="2">
    <source>
        <dbReference type="ARBA" id="ARBA00022475"/>
    </source>
</evidence>
<evidence type="ECO:0000256" key="6">
    <source>
        <dbReference type="SAM" id="Phobius"/>
    </source>
</evidence>
<dbReference type="GO" id="GO:0044341">
    <property type="term" value="P:sodium-dependent phosphate transport"/>
    <property type="evidence" value="ECO:0007669"/>
    <property type="project" value="InterPro"/>
</dbReference>
<dbReference type="GO" id="GO:0005886">
    <property type="term" value="C:plasma membrane"/>
    <property type="evidence" value="ECO:0007669"/>
    <property type="project" value="UniProtKB-SubCell"/>
</dbReference>
<comment type="subcellular location">
    <subcellularLocation>
        <location evidence="1">Cell membrane</location>
        <topology evidence="1">Multi-pass membrane protein</topology>
    </subcellularLocation>
</comment>
<keyword evidence="3 6" id="KW-0812">Transmembrane</keyword>
<keyword evidence="2" id="KW-1003">Cell membrane</keyword>
<feature type="non-terminal residue" evidence="7">
    <location>
        <position position="145"/>
    </location>
</feature>
<feature type="transmembrane region" description="Helical" evidence="6">
    <location>
        <begin position="6"/>
        <end position="25"/>
    </location>
</feature>